<evidence type="ECO:0000256" key="6">
    <source>
        <dbReference type="ARBA" id="ARBA00022691"/>
    </source>
</evidence>
<dbReference type="EC" id="2.1.1.214" evidence="9"/>
<keyword evidence="3 10" id="KW-0820">tRNA-binding</keyword>
<keyword evidence="8 10" id="KW-0694">RNA-binding</keyword>
<keyword evidence="6 10" id="KW-0949">S-adenosyl-L-methionine</keyword>
<dbReference type="GO" id="GO:0043527">
    <property type="term" value="C:tRNA methyltransferase complex"/>
    <property type="evidence" value="ECO:0007669"/>
    <property type="project" value="UniProtKB-ARBA"/>
</dbReference>
<dbReference type="InterPro" id="IPR002052">
    <property type="entry name" value="DNA_methylase_N6_adenine_CS"/>
</dbReference>
<keyword evidence="2" id="KW-0963">Cytoplasm</keyword>
<evidence type="ECO:0000256" key="10">
    <source>
        <dbReference type="PROSITE-ProRule" id="PRU00959"/>
    </source>
</evidence>
<keyword evidence="4 10" id="KW-0489">Methyltransferase</keyword>
<keyword evidence="14" id="KW-1185">Reference proteome</keyword>
<comment type="caution">
    <text evidence="13">The sequence shown here is derived from an EMBL/GenBank/DDBJ whole genome shotgun (WGS) entry which is preliminary data.</text>
</comment>
<dbReference type="InterPro" id="IPR016691">
    <property type="entry name" value="TRMT11"/>
</dbReference>
<evidence type="ECO:0000256" key="9">
    <source>
        <dbReference type="ARBA" id="ARBA00066937"/>
    </source>
</evidence>
<gene>
    <name evidence="13" type="ORF">B0A50_08813</name>
</gene>
<evidence type="ECO:0000256" key="1">
    <source>
        <dbReference type="ARBA" id="ARBA00004496"/>
    </source>
</evidence>
<protein>
    <recommendedName>
        <fullName evidence="9">tRNA (guanine(10)-N(2))-methyltransferase</fullName>
        <ecNumber evidence="9">2.1.1.214</ecNumber>
    </recommendedName>
</protein>
<evidence type="ECO:0000256" key="5">
    <source>
        <dbReference type="ARBA" id="ARBA00022679"/>
    </source>
</evidence>
<organism evidence="13 14">
    <name type="scientific">Salinomyces thailandicus</name>
    <dbReference type="NCBI Taxonomy" id="706561"/>
    <lineage>
        <taxon>Eukaryota</taxon>
        <taxon>Fungi</taxon>
        <taxon>Dikarya</taxon>
        <taxon>Ascomycota</taxon>
        <taxon>Pezizomycotina</taxon>
        <taxon>Dothideomycetes</taxon>
        <taxon>Dothideomycetidae</taxon>
        <taxon>Mycosphaerellales</taxon>
        <taxon>Teratosphaeriaceae</taxon>
        <taxon>Salinomyces</taxon>
    </lineage>
</organism>
<dbReference type="OrthoDB" id="296065at2759"/>
<dbReference type="PIRSF" id="PIRSF017259">
    <property type="entry name" value="tRNA_mtfrase_TRM11"/>
    <property type="match status" value="1"/>
</dbReference>
<dbReference type="Proteomes" id="UP000308549">
    <property type="component" value="Unassembled WGS sequence"/>
</dbReference>
<accession>A0A4U0TJ04</accession>
<dbReference type="PROSITE" id="PS00092">
    <property type="entry name" value="N6_MTASE"/>
    <property type="match status" value="1"/>
</dbReference>
<dbReference type="GO" id="GO:0005737">
    <property type="term" value="C:cytoplasm"/>
    <property type="evidence" value="ECO:0007669"/>
    <property type="project" value="UniProtKB-SubCell"/>
</dbReference>
<reference evidence="13 14" key="1">
    <citation type="submission" date="2017-03" db="EMBL/GenBank/DDBJ databases">
        <title>Genomes of endolithic fungi from Antarctica.</title>
        <authorList>
            <person name="Coleine C."/>
            <person name="Masonjones S."/>
            <person name="Stajich J.E."/>
        </authorList>
    </citation>
    <scope>NUCLEOTIDE SEQUENCE [LARGE SCALE GENOMIC DNA]</scope>
    <source>
        <strain evidence="13 14">CCFEE 6315</strain>
    </source>
</reference>
<dbReference type="GO" id="GO:0032259">
    <property type="term" value="P:methylation"/>
    <property type="evidence" value="ECO:0007669"/>
    <property type="project" value="UniProtKB-UniRule"/>
</dbReference>
<dbReference type="GO" id="GO:0000049">
    <property type="term" value="F:tRNA binding"/>
    <property type="evidence" value="ECO:0007669"/>
    <property type="project" value="UniProtKB-UniRule"/>
</dbReference>
<evidence type="ECO:0000256" key="7">
    <source>
        <dbReference type="ARBA" id="ARBA00022694"/>
    </source>
</evidence>
<dbReference type="GO" id="GO:0008033">
    <property type="term" value="P:tRNA processing"/>
    <property type="evidence" value="ECO:0007669"/>
    <property type="project" value="UniProtKB-UniRule"/>
</dbReference>
<dbReference type="AlphaFoldDB" id="A0A4U0TJ04"/>
<dbReference type="PROSITE" id="PS51627">
    <property type="entry name" value="SAM_MT_TRM11"/>
    <property type="match status" value="1"/>
</dbReference>
<dbReference type="GO" id="GO:0160102">
    <property type="term" value="F:tRNA (guanine(10)-N2)-methyltransferase activity"/>
    <property type="evidence" value="ECO:0007669"/>
    <property type="project" value="UniProtKB-EC"/>
</dbReference>
<evidence type="ECO:0000313" key="13">
    <source>
        <dbReference type="EMBL" id="TKA21642.1"/>
    </source>
</evidence>
<evidence type="ECO:0000259" key="11">
    <source>
        <dbReference type="Pfam" id="PF01170"/>
    </source>
</evidence>
<evidence type="ECO:0000256" key="4">
    <source>
        <dbReference type="ARBA" id="ARBA00022603"/>
    </source>
</evidence>
<dbReference type="EMBL" id="NAJL01000119">
    <property type="protein sequence ID" value="TKA21642.1"/>
    <property type="molecule type" value="Genomic_DNA"/>
</dbReference>
<dbReference type="InterPro" id="IPR059073">
    <property type="entry name" value="TRMT11_N"/>
</dbReference>
<proteinExistence type="inferred from homology"/>
<dbReference type="Pfam" id="PF25904">
    <property type="entry name" value="Tmrp11_N"/>
    <property type="match status" value="1"/>
</dbReference>
<evidence type="ECO:0000259" key="12">
    <source>
        <dbReference type="Pfam" id="PF25904"/>
    </source>
</evidence>
<name>A0A4U0TJ04_9PEZI</name>
<evidence type="ECO:0000256" key="3">
    <source>
        <dbReference type="ARBA" id="ARBA00022555"/>
    </source>
</evidence>
<evidence type="ECO:0000256" key="2">
    <source>
        <dbReference type="ARBA" id="ARBA00022490"/>
    </source>
</evidence>
<keyword evidence="5 10" id="KW-0808">Transferase</keyword>
<evidence type="ECO:0000313" key="14">
    <source>
        <dbReference type="Proteomes" id="UP000308549"/>
    </source>
</evidence>
<keyword evidence="7 10" id="KW-0819">tRNA processing</keyword>
<dbReference type="InterPro" id="IPR029063">
    <property type="entry name" value="SAM-dependent_MTases_sf"/>
</dbReference>
<feature type="domain" description="tRNA (guanine(10)-N(2))-methyltransferase TRMT11 N-terminal" evidence="12">
    <location>
        <begin position="1"/>
        <end position="170"/>
    </location>
</feature>
<dbReference type="Gene3D" id="3.40.50.150">
    <property type="entry name" value="Vaccinia Virus protein VP39"/>
    <property type="match status" value="1"/>
</dbReference>
<comment type="similarity">
    <text evidence="10">Belongs to the class I-like SAM-binding methyltransferase superfamily. TRM11 methyltransferase family.</text>
</comment>
<dbReference type="PANTHER" id="PTHR13370:SF3">
    <property type="entry name" value="TRNA (GUANINE(10)-N2)-METHYLTRANSFERASE HOMOLOG"/>
    <property type="match status" value="1"/>
</dbReference>
<feature type="domain" description="Ribosomal RNA large subunit methyltransferase K/L-like methyltransferase" evidence="11">
    <location>
        <begin position="180"/>
        <end position="294"/>
    </location>
</feature>
<evidence type="ECO:0000256" key="8">
    <source>
        <dbReference type="ARBA" id="ARBA00022884"/>
    </source>
</evidence>
<dbReference type="SUPFAM" id="SSF53335">
    <property type="entry name" value="S-adenosyl-L-methionine-dependent methyltransferases"/>
    <property type="match status" value="1"/>
</dbReference>
<dbReference type="InterPro" id="IPR000241">
    <property type="entry name" value="RlmKL-like_Mtase"/>
</dbReference>
<dbReference type="PANTHER" id="PTHR13370">
    <property type="entry name" value="RNA METHYLASE-RELATED"/>
    <property type="match status" value="1"/>
</dbReference>
<comment type="subcellular location">
    <subcellularLocation>
        <location evidence="1">Cytoplasm</location>
    </subcellularLocation>
</comment>
<sequence length="502" mass="55807">MEYLIRFIQMHETFRQPEIDALADLAGIQMDWVFYSEDSPFAIIRFHDSAADEATARALIARSVLSDEIYELWGSGTDYNRLHADIRRRTQTLWPQHSTRSFRFKVDSYHGSRSLAEQRQLIETFDYMSFTGPIRMSKPDNHFTIFEHYDLDTPAPRALHFGRLIAQSGRKAINKYNLKKRTYIATTSMDAELSLVTANLAHAAPGTLTYDPFMGTGSFPLACAHFGSTVFGSDLDGRSIRGTAHRNVSKNFTQYATTPLYLGALIADLTHTPLRPSRLLNAIICDPPYGVREGLKVLGSTRPALQQIVHLADGTPAHLQPGYIPPKKAYSFTRMLDDILAFSADRLVDGGRLCMWMPVAGSGVPVGCEAAAAAAPPPPPSDAPETPDTHIDKVEAEAEAEVEAEAETEAEYPIPRHPALALISICQQDFNKWSRRLLTYRRLPDNQVDETAISAYTAQRLLAEETSQLSGSDGTGKFKADDLNDFRKRYFQGFRGEPGAGT</sequence>
<dbReference type="Pfam" id="PF01170">
    <property type="entry name" value="UPF0020"/>
    <property type="match status" value="1"/>
</dbReference>